<dbReference type="EMBL" id="MT141367">
    <property type="protein sequence ID" value="QJA59389.1"/>
    <property type="molecule type" value="Genomic_DNA"/>
</dbReference>
<name>A0A6M3IPB5_9ZZZZ</name>
<dbReference type="AlphaFoldDB" id="A0A6M3IPB5"/>
<accession>A0A6M3IPB5</accession>
<dbReference type="EMBL" id="MT142444">
    <property type="protein sequence ID" value="QJA81004.1"/>
    <property type="molecule type" value="Genomic_DNA"/>
</dbReference>
<gene>
    <name evidence="2" type="ORF">MM415A00606_0005</name>
    <name evidence="1" type="ORF">MM415B01303_0024</name>
</gene>
<reference evidence="1" key="1">
    <citation type="submission" date="2020-03" db="EMBL/GenBank/DDBJ databases">
        <title>The deep terrestrial virosphere.</title>
        <authorList>
            <person name="Holmfeldt K."/>
            <person name="Nilsson E."/>
            <person name="Simone D."/>
            <person name="Lopez-Fernandez M."/>
            <person name="Wu X."/>
            <person name="de Brujin I."/>
            <person name="Lundin D."/>
            <person name="Andersson A."/>
            <person name="Bertilsson S."/>
            <person name="Dopson M."/>
        </authorList>
    </citation>
    <scope>NUCLEOTIDE SEQUENCE</scope>
    <source>
        <strain evidence="2">MM415A00606</strain>
        <strain evidence="1">MM415B01303</strain>
    </source>
</reference>
<organism evidence="1">
    <name type="scientific">viral metagenome</name>
    <dbReference type="NCBI Taxonomy" id="1070528"/>
    <lineage>
        <taxon>unclassified sequences</taxon>
        <taxon>metagenomes</taxon>
        <taxon>organismal metagenomes</taxon>
    </lineage>
</organism>
<evidence type="ECO:0000313" key="2">
    <source>
        <dbReference type="EMBL" id="QJA81004.1"/>
    </source>
</evidence>
<protein>
    <submittedName>
        <fullName evidence="1">Putative tail protein</fullName>
    </submittedName>
</protein>
<evidence type="ECO:0000313" key="1">
    <source>
        <dbReference type="EMBL" id="QJA59389.1"/>
    </source>
</evidence>
<proteinExistence type="predicted"/>
<sequence>MAELSGTGGMVYIGADIGGIKSWTLDYTVDMLDTTDFTDGNATNAARTFKPGLSTWSGSFEGYKDGAPQGLGFASSVTLKLEEDSTYFWTGSAYITGLHETTAVDGVITISYDFQGTGELTESVG</sequence>